<evidence type="ECO:0000313" key="3">
    <source>
        <dbReference type="EMBL" id="KAF4139677.1"/>
    </source>
</evidence>
<proteinExistence type="predicted"/>
<keyword evidence="1" id="KW-0547">Nucleotide-binding</keyword>
<name>A0A833TEI9_PHYIN</name>
<reference evidence="1" key="1">
    <citation type="submission" date="2020-04" db="EMBL/GenBank/DDBJ databases">
        <title>Hybrid Assembly of Korean Phytophthora infestans isolates.</title>
        <authorList>
            <person name="Prokchorchik M."/>
            <person name="Lee Y."/>
            <person name="Seo J."/>
            <person name="Cho J.-H."/>
            <person name="Park Y.-E."/>
            <person name="Jang D.-C."/>
            <person name="Im J.-S."/>
            <person name="Choi J.-G."/>
            <person name="Park H.-J."/>
            <person name="Lee G.-B."/>
            <person name="Lee Y.-G."/>
            <person name="Hong S.-Y."/>
            <person name="Cho K."/>
            <person name="Sohn K.H."/>
        </authorList>
    </citation>
    <scope>NUCLEOTIDE SEQUENCE</scope>
    <source>
        <strain evidence="1">KR_1_A1</strain>
        <strain evidence="2">KR_2_A2</strain>
    </source>
</reference>
<evidence type="ECO:0000313" key="1">
    <source>
        <dbReference type="EMBL" id="KAF4042010.1"/>
    </source>
</evidence>
<comment type="caution">
    <text evidence="1">The sequence shown here is derived from an EMBL/GenBank/DDBJ whole genome shotgun (WGS) entry which is preliminary data.</text>
</comment>
<keyword evidence="1" id="KW-0378">Hydrolase</keyword>
<keyword evidence="1" id="KW-0347">Helicase</keyword>
<dbReference type="GO" id="GO:0004386">
    <property type="term" value="F:helicase activity"/>
    <property type="evidence" value="ECO:0007669"/>
    <property type="project" value="UniProtKB-KW"/>
</dbReference>
<evidence type="ECO:0000313" key="2">
    <source>
        <dbReference type="EMBL" id="KAF4130101.1"/>
    </source>
</evidence>
<dbReference type="EMBL" id="JAACNO010002870">
    <property type="protein sequence ID" value="KAF4130101.1"/>
    <property type="molecule type" value="Genomic_DNA"/>
</dbReference>
<dbReference type="AlphaFoldDB" id="A0A833TEI9"/>
<dbReference type="Proteomes" id="UP000602510">
    <property type="component" value="Unassembled WGS sequence"/>
</dbReference>
<dbReference type="Proteomes" id="UP000704712">
    <property type="component" value="Unassembled WGS sequence"/>
</dbReference>
<protein>
    <submittedName>
        <fullName evidence="1">Putative ATP-dependent DNA helicase</fullName>
    </submittedName>
</protein>
<evidence type="ECO:0000313" key="4">
    <source>
        <dbReference type="Proteomes" id="UP000602510"/>
    </source>
</evidence>
<accession>A0A833TEI9</accession>
<gene>
    <name evidence="1" type="ORF">GN244_ATG05734</name>
    <name evidence="3" type="ORF">GN958_ATG11162</name>
    <name evidence="2" type="ORF">GN958_ATG20709</name>
</gene>
<sequence>MPVRVKSNQCTPKGIVNGASANLFHIDWCPGTTFEQKQDNVFVASEPPTNLYVDIHNNPTLTRFTRNPMQWPASVMPIVQSKVSFKLNKEAISIKGFPIVPAFGITVHGVQGDTRDEIVVTDLRPPHWRTVDHHALYVSLSRVRTRAGLYWIGQTTPTFSFSGQKQTYSKKIGDFTSSQHKRQLELPNCHYYVCMYA</sequence>
<dbReference type="EMBL" id="WSZM01000109">
    <property type="protein sequence ID" value="KAF4042010.1"/>
    <property type="molecule type" value="Genomic_DNA"/>
</dbReference>
<keyword evidence="4" id="KW-1185">Reference proteome</keyword>
<dbReference type="EMBL" id="JAACNO010001551">
    <property type="protein sequence ID" value="KAF4139677.1"/>
    <property type="molecule type" value="Genomic_DNA"/>
</dbReference>
<organism evidence="1 4">
    <name type="scientific">Phytophthora infestans</name>
    <name type="common">Potato late blight agent</name>
    <name type="synonym">Botrytis infestans</name>
    <dbReference type="NCBI Taxonomy" id="4787"/>
    <lineage>
        <taxon>Eukaryota</taxon>
        <taxon>Sar</taxon>
        <taxon>Stramenopiles</taxon>
        <taxon>Oomycota</taxon>
        <taxon>Peronosporomycetes</taxon>
        <taxon>Peronosporales</taxon>
        <taxon>Peronosporaceae</taxon>
        <taxon>Phytophthora</taxon>
    </lineage>
</organism>
<dbReference type="SUPFAM" id="SSF52540">
    <property type="entry name" value="P-loop containing nucleoside triphosphate hydrolases"/>
    <property type="match status" value="1"/>
</dbReference>
<keyword evidence="1" id="KW-0067">ATP-binding</keyword>
<dbReference type="InterPro" id="IPR027417">
    <property type="entry name" value="P-loop_NTPase"/>
</dbReference>